<dbReference type="Proteomes" id="UP000269721">
    <property type="component" value="Unassembled WGS sequence"/>
</dbReference>
<dbReference type="AlphaFoldDB" id="A0A4P9W4M8"/>
<evidence type="ECO:0000313" key="1">
    <source>
        <dbReference type="EMBL" id="RKO86243.1"/>
    </source>
</evidence>
<organism evidence="1 2">
    <name type="scientific">Blyttiomyces helicus</name>
    <dbReference type="NCBI Taxonomy" id="388810"/>
    <lineage>
        <taxon>Eukaryota</taxon>
        <taxon>Fungi</taxon>
        <taxon>Fungi incertae sedis</taxon>
        <taxon>Chytridiomycota</taxon>
        <taxon>Chytridiomycota incertae sedis</taxon>
        <taxon>Chytridiomycetes</taxon>
        <taxon>Chytridiomycetes incertae sedis</taxon>
        <taxon>Blyttiomyces</taxon>
    </lineage>
</organism>
<gene>
    <name evidence="1" type="ORF">BDK51DRAFT_41416</name>
</gene>
<name>A0A4P9W4M8_9FUNG</name>
<accession>A0A4P9W4M8</accession>
<sequence>MGAGVLVKVDGRSHDLSELSSPNYHKNIPGRTVIDQPGLTPNTSEGEHLNHTAASACPLPLLLDVGVNFGGEGGGADPRGRIDSESGVFASLHDLAEVATIAIWGRCWVKKEQTKDEGSLCEIGEAVLIPYRTPPGIDLVTFSIKSAKAWAIKSSHMIWTGFEGAHRANAHWRWCRSRDRRTSQEIVPIKRPPLVVFQPFALAFEIVSGGHL</sequence>
<dbReference type="EMBL" id="KZ998363">
    <property type="protein sequence ID" value="RKO86243.1"/>
    <property type="molecule type" value="Genomic_DNA"/>
</dbReference>
<proteinExistence type="predicted"/>
<keyword evidence="2" id="KW-1185">Reference proteome</keyword>
<reference evidence="2" key="1">
    <citation type="journal article" date="2018" name="Nat. Microbiol.">
        <title>Leveraging single-cell genomics to expand the fungal tree of life.</title>
        <authorList>
            <person name="Ahrendt S.R."/>
            <person name="Quandt C.A."/>
            <person name="Ciobanu D."/>
            <person name="Clum A."/>
            <person name="Salamov A."/>
            <person name="Andreopoulos B."/>
            <person name="Cheng J.F."/>
            <person name="Woyke T."/>
            <person name="Pelin A."/>
            <person name="Henrissat B."/>
            <person name="Reynolds N.K."/>
            <person name="Benny G.L."/>
            <person name="Smith M.E."/>
            <person name="James T.Y."/>
            <person name="Grigoriev I.V."/>
        </authorList>
    </citation>
    <scope>NUCLEOTIDE SEQUENCE [LARGE SCALE GENOMIC DNA]</scope>
</reference>
<evidence type="ECO:0000313" key="2">
    <source>
        <dbReference type="Proteomes" id="UP000269721"/>
    </source>
</evidence>
<protein>
    <submittedName>
        <fullName evidence="1">Uncharacterized protein</fullName>
    </submittedName>
</protein>